<proteinExistence type="predicted"/>
<dbReference type="Proteomes" id="UP001202281">
    <property type="component" value="Unassembled WGS sequence"/>
</dbReference>
<dbReference type="Pfam" id="PF05973">
    <property type="entry name" value="Gp49"/>
    <property type="match status" value="1"/>
</dbReference>
<evidence type="ECO:0000313" key="1">
    <source>
        <dbReference type="EMBL" id="MCJ2188975.1"/>
    </source>
</evidence>
<gene>
    <name evidence="1" type="ORF">MTR66_19415</name>
</gene>
<dbReference type="NCBIfam" id="TIGR02683">
    <property type="entry name" value="upstrm_HI1419"/>
    <property type="match status" value="1"/>
</dbReference>
<dbReference type="PIRSF" id="PIRSF028744">
    <property type="entry name" value="Addict_mod_HI1419"/>
    <property type="match status" value="1"/>
</dbReference>
<name>A0ABT0BV72_9SPHN</name>
<evidence type="ECO:0000313" key="2">
    <source>
        <dbReference type="Proteomes" id="UP001202281"/>
    </source>
</evidence>
<dbReference type="RefSeq" id="WP_243924042.1">
    <property type="nucleotide sequence ID" value="NZ_JALHLG010000055.1"/>
</dbReference>
<reference evidence="1 2" key="1">
    <citation type="submission" date="2022-04" db="EMBL/GenBank/DDBJ databases">
        <title>Identification of a novel bacterium isolated from mangrove sediments.</title>
        <authorList>
            <person name="Pan X."/>
        </authorList>
    </citation>
    <scope>NUCLEOTIDE SEQUENCE [LARGE SCALE GENOMIC DNA]</scope>
    <source>
        <strain evidence="1 2">B2638</strain>
    </source>
</reference>
<sequence length="121" mass="13581">MTKDGDNPPSVLYTGQTFQLSETPVFADWLGALRDRKAMARIADRLKRASNGNFGDHKSVQGGVFEMRIDYGPGYRVYYFRRGKELVILLCGGDKRTQKADIAEAKRLKAEIERQNGADPV</sequence>
<protein>
    <submittedName>
        <fullName evidence="1">Type II toxin-antitoxin system RelE/ParE family toxin</fullName>
    </submittedName>
</protein>
<accession>A0ABT0BV72</accession>
<dbReference type="InterPro" id="IPR009241">
    <property type="entry name" value="HigB-like"/>
</dbReference>
<organism evidence="1 2">
    <name type="scientific">Novosphingobium beihaiensis</name>
    <dbReference type="NCBI Taxonomy" id="2930389"/>
    <lineage>
        <taxon>Bacteria</taxon>
        <taxon>Pseudomonadati</taxon>
        <taxon>Pseudomonadota</taxon>
        <taxon>Alphaproteobacteria</taxon>
        <taxon>Sphingomonadales</taxon>
        <taxon>Sphingomonadaceae</taxon>
        <taxon>Novosphingobium</taxon>
    </lineage>
</organism>
<keyword evidence="2" id="KW-1185">Reference proteome</keyword>
<dbReference type="EMBL" id="JALHLG010000055">
    <property type="protein sequence ID" value="MCJ2188975.1"/>
    <property type="molecule type" value="Genomic_DNA"/>
</dbReference>
<comment type="caution">
    <text evidence="1">The sequence shown here is derived from an EMBL/GenBank/DDBJ whole genome shotgun (WGS) entry which is preliminary data.</text>
</comment>
<dbReference type="PANTHER" id="PTHR41791">
    <property type="entry name" value="SSL7039 PROTEIN"/>
    <property type="match status" value="1"/>
</dbReference>
<dbReference type="PANTHER" id="PTHR41791:SF1">
    <property type="entry name" value="SSL7039 PROTEIN"/>
    <property type="match status" value="1"/>
</dbReference>
<dbReference type="InterPro" id="IPR014056">
    <property type="entry name" value="TypeIITA-like_toxin_pred"/>
</dbReference>